<reference evidence="1" key="1">
    <citation type="submission" date="2023-01" db="EMBL/GenBank/DDBJ databases">
        <title>Genome sequencing of Photorhabdus bodei 09-20.</title>
        <authorList>
            <person name="Kalindamar S."/>
            <person name="Kumru S."/>
        </authorList>
    </citation>
    <scope>NUCLEOTIDE SEQUENCE</scope>
    <source>
        <strain evidence="1">09-20</strain>
    </source>
</reference>
<organism evidence="1 2">
    <name type="scientific">Photorhabdus bodei</name>
    <dbReference type="NCBI Taxonomy" id="2029681"/>
    <lineage>
        <taxon>Bacteria</taxon>
        <taxon>Pseudomonadati</taxon>
        <taxon>Pseudomonadota</taxon>
        <taxon>Gammaproteobacteria</taxon>
        <taxon>Enterobacterales</taxon>
        <taxon>Morganellaceae</taxon>
        <taxon>Photorhabdus</taxon>
    </lineage>
</organism>
<sequence>MKRIMSYSALRDSEAKSTLDFYEELSNKALKCIGVLTSHDANSTTTIKQIKSIMGINYNALSTIVKGLKKSGYISVSIINHERVGDSNNVGPDNLNIRLTREGLNAILKLTK</sequence>
<dbReference type="SUPFAM" id="SSF46785">
    <property type="entry name" value="Winged helix' DNA-binding domain"/>
    <property type="match status" value="1"/>
</dbReference>
<comment type="caution">
    <text evidence="1">The sequence shown here is derived from an EMBL/GenBank/DDBJ whole genome shotgun (WGS) entry which is preliminary data.</text>
</comment>
<accession>A0AAW6BJF2</accession>
<protein>
    <submittedName>
        <fullName evidence="1">Rrf2 family transcriptional regulator</fullName>
    </submittedName>
</protein>
<evidence type="ECO:0000313" key="2">
    <source>
        <dbReference type="Proteomes" id="UP001212996"/>
    </source>
</evidence>
<evidence type="ECO:0000313" key="1">
    <source>
        <dbReference type="EMBL" id="MDB6372124.1"/>
    </source>
</evidence>
<dbReference type="RefSeq" id="WP_113041263.1">
    <property type="nucleotide sequence ID" value="NZ_CAWQKC010000235.1"/>
</dbReference>
<proteinExistence type="predicted"/>
<dbReference type="Gene3D" id="1.10.10.10">
    <property type="entry name" value="Winged helix-like DNA-binding domain superfamily/Winged helix DNA-binding domain"/>
    <property type="match status" value="1"/>
</dbReference>
<name>A0AAW6BJF2_9GAMM</name>
<dbReference type="EMBL" id="JAQMFO010000010">
    <property type="protein sequence ID" value="MDB6372124.1"/>
    <property type="molecule type" value="Genomic_DNA"/>
</dbReference>
<dbReference type="InterPro" id="IPR036390">
    <property type="entry name" value="WH_DNA-bd_sf"/>
</dbReference>
<gene>
    <name evidence="1" type="ORF">PH362_09215</name>
</gene>
<dbReference type="Proteomes" id="UP001212996">
    <property type="component" value="Unassembled WGS sequence"/>
</dbReference>
<dbReference type="InterPro" id="IPR036388">
    <property type="entry name" value="WH-like_DNA-bd_sf"/>
</dbReference>
<dbReference type="AlphaFoldDB" id="A0AAW6BJF2"/>